<dbReference type="PANTHER" id="PTHR33116:SF75">
    <property type="entry name" value="RIBONUCLEASE H PROTEIN"/>
    <property type="match status" value="1"/>
</dbReference>
<sequence length="115" mass="13355">MIKGIGYRNDVVHITHLQFADDTMLFLKPRVDYILNAKRILRCFELASGSKLTFIECLNNEVWSRAFRCASSSLPITYLGLPLGENSRRERLWNPVLQKLKERLAPWKRGYLSKG</sequence>
<evidence type="ECO:0000313" key="2">
    <source>
        <dbReference type="Proteomes" id="UP001280121"/>
    </source>
</evidence>
<gene>
    <name evidence="1" type="ORF">Ddye_016363</name>
</gene>
<organism evidence="1 2">
    <name type="scientific">Dipteronia dyeriana</name>
    <dbReference type="NCBI Taxonomy" id="168575"/>
    <lineage>
        <taxon>Eukaryota</taxon>
        <taxon>Viridiplantae</taxon>
        <taxon>Streptophyta</taxon>
        <taxon>Embryophyta</taxon>
        <taxon>Tracheophyta</taxon>
        <taxon>Spermatophyta</taxon>
        <taxon>Magnoliopsida</taxon>
        <taxon>eudicotyledons</taxon>
        <taxon>Gunneridae</taxon>
        <taxon>Pentapetalae</taxon>
        <taxon>rosids</taxon>
        <taxon>malvids</taxon>
        <taxon>Sapindales</taxon>
        <taxon>Sapindaceae</taxon>
        <taxon>Hippocastanoideae</taxon>
        <taxon>Acereae</taxon>
        <taxon>Dipteronia</taxon>
    </lineage>
</organism>
<proteinExistence type="predicted"/>
<accession>A0AAD9U7J3</accession>
<evidence type="ECO:0008006" key="3">
    <source>
        <dbReference type="Google" id="ProtNLM"/>
    </source>
</evidence>
<protein>
    <recommendedName>
        <fullName evidence="3">Reverse transcriptase domain-containing protein</fullName>
    </recommendedName>
</protein>
<comment type="caution">
    <text evidence="1">The sequence shown here is derived from an EMBL/GenBank/DDBJ whole genome shotgun (WGS) entry which is preliminary data.</text>
</comment>
<dbReference type="PANTHER" id="PTHR33116">
    <property type="entry name" value="REVERSE TRANSCRIPTASE ZINC-BINDING DOMAIN-CONTAINING PROTEIN-RELATED-RELATED"/>
    <property type="match status" value="1"/>
</dbReference>
<dbReference type="AlphaFoldDB" id="A0AAD9U7J3"/>
<name>A0AAD9U7J3_9ROSI</name>
<reference evidence="1" key="1">
    <citation type="journal article" date="2023" name="Plant J.">
        <title>Genome sequences and population genomics provide insights into the demographic history, inbreeding, and mutation load of two 'living fossil' tree species of Dipteronia.</title>
        <authorList>
            <person name="Feng Y."/>
            <person name="Comes H.P."/>
            <person name="Chen J."/>
            <person name="Zhu S."/>
            <person name="Lu R."/>
            <person name="Zhang X."/>
            <person name="Li P."/>
            <person name="Qiu J."/>
            <person name="Olsen K.M."/>
            <person name="Qiu Y."/>
        </authorList>
    </citation>
    <scope>NUCLEOTIDE SEQUENCE</scope>
    <source>
        <strain evidence="1">KIB01</strain>
    </source>
</reference>
<dbReference type="Proteomes" id="UP001280121">
    <property type="component" value="Unassembled WGS sequence"/>
</dbReference>
<evidence type="ECO:0000313" key="1">
    <source>
        <dbReference type="EMBL" id="KAK2648874.1"/>
    </source>
</evidence>
<keyword evidence="2" id="KW-1185">Reference proteome</keyword>
<dbReference type="EMBL" id="JANJYI010000005">
    <property type="protein sequence ID" value="KAK2648874.1"/>
    <property type="molecule type" value="Genomic_DNA"/>
</dbReference>